<accession>A0A7W3JT44</accession>
<feature type="compositionally biased region" description="Polar residues" evidence="1">
    <location>
        <begin position="1"/>
        <end position="14"/>
    </location>
</feature>
<sequence length="185" mass="19183">MATTSSNAQSSNKPNPLEAAPGTKGIDPRGPRFGATLTLITLTAEIILLLVGPQLSTANSVLVNLATPSTILLLLIVIVFAIGAFAGITKHPYGAIFKKFIRPNLAAPTELENPKPPTFAQLIGFIITLVGLILALFGLTTGALIAVAFAFVAAFLNSVFGYCLGCQIYVLFVRAGIVGRGSATA</sequence>
<dbReference type="Pfam" id="PF14340">
    <property type="entry name" value="DUF4395"/>
    <property type="match status" value="1"/>
</dbReference>
<feature type="transmembrane region" description="Helical" evidence="2">
    <location>
        <begin position="33"/>
        <end position="51"/>
    </location>
</feature>
<keyword evidence="2" id="KW-0812">Transmembrane</keyword>
<feature type="domain" description="DUF4395" evidence="3">
    <location>
        <begin position="26"/>
        <end position="174"/>
    </location>
</feature>
<evidence type="ECO:0000313" key="5">
    <source>
        <dbReference type="Proteomes" id="UP000524237"/>
    </source>
</evidence>
<evidence type="ECO:0000313" key="4">
    <source>
        <dbReference type="EMBL" id="MBA8828759.1"/>
    </source>
</evidence>
<feature type="transmembrane region" description="Helical" evidence="2">
    <location>
        <begin position="145"/>
        <end position="172"/>
    </location>
</feature>
<comment type="caution">
    <text evidence="4">The sequence shown here is derived from an EMBL/GenBank/DDBJ whole genome shotgun (WGS) entry which is preliminary data.</text>
</comment>
<dbReference type="AlphaFoldDB" id="A0A7W3JT44"/>
<reference evidence="4 5" key="1">
    <citation type="submission" date="2020-07" db="EMBL/GenBank/DDBJ databases">
        <title>Sequencing the genomes of 1000 actinobacteria strains.</title>
        <authorList>
            <person name="Klenk H.-P."/>
        </authorList>
    </citation>
    <scope>NUCLEOTIDE SEQUENCE [LARGE SCALE GENOMIC DNA]</scope>
    <source>
        <strain evidence="4 5">DSM 23737</strain>
    </source>
</reference>
<feature type="transmembrane region" description="Helical" evidence="2">
    <location>
        <begin position="71"/>
        <end position="89"/>
    </location>
</feature>
<dbReference type="RefSeq" id="WP_182484135.1">
    <property type="nucleotide sequence ID" value="NZ_JACGWU010000001.1"/>
</dbReference>
<keyword evidence="5" id="KW-1185">Reference proteome</keyword>
<proteinExistence type="predicted"/>
<keyword evidence="2" id="KW-1133">Transmembrane helix</keyword>
<evidence type="ECO:0000259" key="3">
    <source>
        <dbReference type="Pfam" id="PF14340"/>
    </source>
</evidence>
<name>A0A7W3JT44_9MICO</name>
<evidence type="ECO:0000256" key="1">
    <source>
        <dbReference type="SAM" id="MobiDB-lite"/>
    </source>
</evidence>
<protein>
    <recommendedName>
        <fullName evidence="3">DUF4395 domain-containing protein</fullName>
    </recommendedName>
</protein>
<dbReference type="EMBL" id="JACGWU010000001">
    <property type="protein sequence ID" value="MBA8828759.1"/>
    <property type="molecule type" value="Genomic_DNA"/>
</dbReference>
<organism evidence="4 5">
    <name type="scientific">Alpinimonas psychrophila</name>
    <dbReference type="NCBI Taxonomy" id="748908"/>
    <lineage>
        <taxon>Bacteria</taxon>
        <taxon>Bacillati</taxon>
        <taxon>Actinomycetota</taxon>
        <taxon>Actinomycetes</taxon>
        <taxon>Micrococcales</taxon>
        <taxon>Microbacteriaceae</taxon>
        <taxon>Alpinimonas</taxon>
    </lineage>
</organism>
<feature type="region of interest" description="Disordered" evidence="1">
    <location>
        <begin position="1"/>
        <end position="29"/>
    </location>
</feature>
<evidence type="ECO:0000256" key="2">
    <source>
        <dbReference type="SAM" id="Phobius"/>
    </source>
</evidence>
<gene>
    <name evidence="4" type="ORF">FB555_000830</name>
</gene>
<dbReference type="Proteomes" id="UP000524237">
    <property type="component" value="Unassembled WGS sequence"/>
</dbReference>
<keyword evidence="2" id="KW-0472">Membrane</keyword>
<feature type="transmembrane region" description="Helical" evidence="2">
    <location>
        <begin position="119"/>
        <end position="139"/>
    </location>
</feature>
<dbReference type="InterPro" id="IPR025508">
    <property type="entry name" value="DUF4395"/>
</dbReference>